<keyword evidence="2 4" id="KW-0732">Signal</keyword>
<dbReference type="OrthoDB" id="6079976at2"/>
<dbReference type="EMBL" id="AM286690">
    <property type="protein sequence ID" value="CAL18109.1"/>
    <property type="molecule type" value="Genomic_DNA"/>
</dbReference>
<dbReference type="Gene3D" id="2.40.160.20">
    <property type="match status" value="2"/>
</dbReference>
<evidence type="ECO:0000259" key="5">
    <source>
        <dbReference type="Pfam" id="PF13505"/>
    </source>
</evidence>
<dbReference type="SUPFAM" id="SSF56925">
    <property type="entry name" value="OMPA-like"/>
    <property type="match status" value="1"/>
</dbReference>
<sequence>MKMKSTIVASSLLAAALPALSFADNAFTGVQAGLNLGYEDSSMDWETDSIITPATPGNSLAVGANDSESLDDSAFAYGVFTSYNMALNDRWIVGAELAYQGSNTSDSVKSIPGDPLAGNQTEAEVEINQTFLLGIKGGYLLNASTLAYSTLSATLTEVEVNSDCPSDGTVCNPGSPARSDSDDDNITGWALALGLEKSLSENLSVRAEYRYADLGTANVTAVKKENGEAFGIDADIDVTSQALLLAAVYKF</sequence>
<comment type="subcellular location">
    <subcellularLocation>
        <location evidence="1">Membrane</location>
    </subcellularLocation>
</comment>
<dbReference type="InterPro" id="IPR027385">
    <property type="entry name" value="Beta-barrel_OMP"/>
</dbReference>
<feature type="domain" description="Outer membrane protein beta-barrel" evidence="5">
    <location>
        <begin position="10"/>
        <end position="251"/>
    </location>
</feature>
<gene>
    <name evidence="6" type="ordered locus">ABO_2661</name>
</gene>
<dbReference type="PANTHER" id="PTHR34001:SF3">
    <property type="entry name" value="BLL7405 PROTEIN"/>
    <property type="match status" value="1"/>
</dbReference>
<protein>
    <recommendedName>
        <fullName evidence="5">Outer membrane protein beta-barrel domain-containing protein</fullName>
    </recommendedName>
</protein>
<evidence type="ECO:0000256" key="1">
    <source>
        <dbReference type="ARBA" id="ARBA00004370"/>
    </source>
</evidence>
<accession>Q0VL39</accession>
<dbReference type="InterPro" id="IPR051692">
    <property type="entry name" value="OMP-like"/>
</dbReference>
<dbReference type="Proteomes" id="UP000008871">
    <property type="component" value="Chromosome"/>
</dbReference>
<dbReference type="RefSeq" id="WP_011589932.1">
    <property type="nucleotide sequence ID" value="NC_008260.1"/>
</dbReference>
<dbReference type="InterPro" id="IPR011250">
    <property type="entry name" value="OMP/PagP_B-barrel"/>
</dbReference>
<organism evidence="6 7">
    <name type="scientific">Alcanivorax borkumensis (strain ATCC 700651 / DSM 11573 / NCIMB 13689 / SK2)</name>
    <dbReference type="NCBI Taxonomy" id="393595"/>
    <lineage>
        <taxon>Bacteria</taxon>
        <taxon>Pseudomonadati</taxon>
        <taxon>Pseudomonadota</taxon>
        <taxon>Gammaproteobacteria</taxon>
        <taxon>Oceanospirillales</taxon>
        <taxon>Alcanivoracaceae</taxon>
        <taxon>Alcanivorax</taxon>
    </lineage>
</organism>
<evidence type="ECO:0000256" key="2">
    <source>
        <dbReference type="ARBA" id="ARBA00022729"/>
    </source>
</evidence>
<keyword evidence="7" id="KW-1185">Reference proteome</keyword>
<dbReference type="Pfam" id="PF13505">
    <property type="entry name" value="OMP_b-brl"/>
    <property type="match status" value="1"/>
</dbReference>
<dbReference type="eggNOG" id="COG3637">
    <property type="taxonomic scope" value="Bacteria"/>
</dbReference>
<evidence type="ECO:0000313" key="6">
    <source>
        <dbReference type="EMBL" id="CAL18109.1"/>
    </source>
</evidence>
<evidence type="ECO:0000313" key="7">
    <source>
        <dbReference type="Proteomes" id="UP000008871"/>
    </source>
</evidence>
<feature type="chain" id="PRO_5004178764" description="Outer membrane protein beta-barrel domain-containing protein" evidence="4">
    <location>
        <begin position="24"/>
        <end position="251"/>
    </location>
</feature>
<evidence type="ECO:0000256" key="4">
    <source>
        <dbReference type="SAM" id="SignalP"/>
    </source>
</evidence>
<evidence type="ECO:0000256" key="3">
    <source>
        <dbReference type="ARBA" id="ARBA00023136"/>
    </source>
</evidence>
<keyword evidence="3" id="KW-0472">Membrane</keyword>
<feature type="signal peptide" evidence="4">
    <location>
        <begin position="1"/>
        <end position="23"/>
    </location>
</feature>
<dbReference type="KEGG" id="abo:ABO_2661"/>
<dbReference type="GO" id="GO:0016020">
    <property type="term" value="C:membrane"/>
    <property type="evidence" value="ECO:0007669"/>
    <property type="project" value="UniProtKB-SubCell"/>
</dbReference>
<dbReference type="HOGENOM" id="CLU_1173439_0_0_6"/>
<dbReference type="PANTHER" id="PTHR34001">
    <property type="entry name" value="BLL7405 PROTEIN"/>
    <property type="match status" value="1"/>
</dbReference>
<proteinExistence type="predicted"/>
<name>Q0VL39_ALCBS</name>
<reference evidence="6 7" key="1">
    <citation type="journal article" date="2006" name="Nat. Biotechnol.">
        <title>Genome sequence of the ubiquitous hydrocarbon-degrading marine bacterium Alcanivorax borkumensis.</title>
        <authorList>
            <person name="Schneiker S."/>
            <person name="Martins dos Santos V.A.P."/>
            <person name="Bartels D."/>
            <person name="Bekel T."/>
            <person name="Brecht M."/>
            <person name="Buhrmester J."/>
            <person name="Chernikova T.N."/>
            <person name="Denaro R."/>
            <person name="Ferrer M."/>
            <person name="Gertler C."/>
            <person name="Goesmann A."/>
            <person name="Golyshina O.V."/>
            <person name="Kaminski F."/>
            <person name="Khachane A.N."/>
            <person name="Lang S."/>
            <person name="Linke B."/>
            <person name="McHardy A.C."/>
            <person name="Meyer F."/>
            <person name="Nechitaylo T."/>
            <person name="Puehler A."/>
            <person name="Regenhardt D."/>
            <person name="Rupp O."/>
            <person name="Sabirova J.S."/>
            <person name="Selbitschka W."/>
            <person name="Yakimov M.M."/>
            <person name="Timmis K.N."/>
            <person name="Vorhoelter F.-J."/>
            <person name="Weidner S."/>
            <person name="Kaiser O."/>
            <person name="Golyshin P.N."/>
        </authorList>
    </citation>
    <scope>NUCLEOTIDE SEQUENCE [LARGE SCALE GENOMIC DNA]</scope>
    <source>
        <strain evidence="7">ATCC 700651 / DSM 11573 / NCIMB 13689 / SK2</strain>
    </source>
</reference>
<dbReference type="AlphaFoldDB" id="Q0VL39"/>